<name>A0A1G9NEA7_9RHOB</name>
<sequence length="73" mass="8290">MTGAEDRAALTELLAAAISYCEREIASMNASVRLLEKVERQRIENSYDEGERWRGLATDDFIRMVDALVLLSR</sequence>
<organism evidence="1 2">
    <name type="scientific">Paracoccus chinensis</name>
    <dbReference type="NCBI Taxonomy" id="525640"/>
    <lineage>
        <taxon>Bacteria</taxon>
        <taxon>Pseudomonadati</taxon>
        <taxon>Pseudomonadota</taxon>
        <taxon>Alphaproteobacteria</taxon>
        <taxon>Rhodobacterales</taxon>
        <taxon>Paracoccaceae</taxon>
        <taxon>Paracoccus</taxon>
    </lineage>
</organism>
<protein>
    <submittedName>
        <fullName evidence="1">Uncharacterized protein</fullName>
    </submittedName>
</protein>
<dbReference type="OrthoDB" id="7775038at2"/>
<accession>A0A1G9NEA7</accession>
<dbReference type="Proteomes" id="UP000199555">
    <property type="component" value="Unassembled WGS sequence"/>
</dbReference>
<evidence type="ECO:0000313" key="1">
    <source>
        <dbReference type="EMBL" id="SDL84713.1"/>
    </source>
</evidence>
<reference evidence="2" key="1">
    <citation type="submission" date="2016-10" db="EMBL/GenBank/DDBJ databases">
        <authorList>
            <person name="Varghese N."/>
            <person name="Submissions S."/>
        </authorList>
    </citation>
    <scope>NUCLEOTIDE SEQUENCE [LARGE SCALE GENOMIC DNA]</scope>
    <source>
        <strain evidence="2">CGMCC 1.7655</strain>
    </source>
</reference>
<dbReference type="EMBL" id="FNGE01000029">
    <property type="protein sequence ID" value="SDL84713.1"/>
    <property type="molecule type" value="Genomic_DNA"/>
</dbReference>
<dbReference type="AlphaFoldDB" id="A0A1G9NEA7"/>
<keyword evidence="2" id="KW-1185">Reference proteome</keyword>
<dbReference type="RefSeq" id="WP_090757394.1">
    <property type="nucleotide sequence ID" value="NZ_FNGE01000029.1"/>
</dbReference>
<gene>
    <name evidence="1" type="ORF">SAMN04487971_12921</name>
</gene>
<proteinExistence type="predicted"/>
<evidence type="ECO:0000313" key="2">
    <source>
        <dbReference type="Proteomes" id="UP000199555"/>
    </source>
</evidence>